<accession>A0ABT9B4H3</accession>
<evidence type="ECO:0000256" key="4">
    <source>
        <dbReference type="ARBA" id="ARBA00023163"/>
    </source>
</evidence>
<proteinExistence type="inferred from homology"/>
<keyword evidence="3" id="KW-0238">DNA-binding</keyword>
<feature type="region of interest" description="Disordered" evidence="5">
    <location>
        <begin position="189"/>
        <end position="260"/>
    </location>
</feature>
<keyword evidence="2" id="KW-0805">Transcription regulation</keyword>
<evidence type="ECO:0000259" key="6">
    <source>
        <dbReference type="Pfam" id="PF03466"/>
    </source>
</evidence>
<dbReference type="SUPFAM" id="SSF53850">
    <property type="entry name" value="Periplasmic binding protein-like II"/>
    <property type="match status" value="1"/>
</dbReference>
<evidence type="ECO:0000313" key="7">
    <source>
        <dbReference type="EMBL" id="MDO7869632.1"/>
    </source>
</evidence>
<dbReference type="CDD" id="cd08414">
    <property type="entry name" value="PBP2_LTTR_aromatics_like"/>
    <property type="match status" value="1"/>
</dbReference>
<feature type="compositionally biased region" description="Basic residues" evidence="5">
    <location>
        <begin position="209"/>
        <end position="221"/>
    </location>
</feature>
<comment type="similarity">
    <text evidence="1">Belongs to the LysR transcriptional regulatory family.</text>
</comment>
<organism evidence="7 8">
    <name type="scientific">Nocardioides jiangxiensis</name>
    <dbReference type="NCBI Taxonomy" id="3064524"/>
    <lineage>
        <taxon>Bacteria</taxon>
        <taxon>Bacillati</taxon>
        <taxon>Actinomycetota</taxon>
        <taxon>Actinomycetes</taxon>
        <taxon>Propionibacteriales</taxon>
        <taxon>Nocardioidaceae</taxon>
        <taxon>Nocardioides</taxon>
    </lineage>
</organism>
<evidence type="ECO:0000313" key="8">
    <source>
        <dbReference type="Proteomes" id="UP001233314"/>
    </source>
</evidence>
<keyword evidence="4" id="KW-0804">Transcription</keyword>
<name>A0ABT9B4H3_9ACTN</name>
<protein>
    <submittedName>
        <fullName evidence="7">LysR family substrate-binding domain-containing protein</fullName>
    </submittedName>
</protein>
<dbReference type="PANTHER" id="PTHR30346:SF0">
    <property type="entry name" value="HCA OPERON TRANSCRIPTIONAL ACTIVATOR HCAR"/>
    <property type="match status" value="1"/>
</dbReference>
<dbReference type="Pfam" id="PF03466">
    <property type="entry name" value="LysR_substrate"/>
    <property type="match status" value="1"/>
</dbReference>
<comment type="caution">
    <text evidence="7">The sequence shown here is derived from an EMBL/GenBank/DDBJ whole genome shotgun (WGS) entry which is preliminary data.</text>
</comment>
<reference evidence="7 8" key="1">
    <citation type="submission" date="2023-07" db="EMBL/GenBank/DDBJ databases">
        <title>Nocardioides sp. nov WY-20 isolated from soil.</title>
        <authorList>
            <person name="Liu B."/>
            <person name="Wan Y."/>
        </authorList>
    </citation>
    <scope>NUCLEOTIDE SEQUENCE [LARGE SCALE GENOMIC DNA]</scope>
    <source>
        <strain evidence="7 8">WY-20</strain>
    </source>
</reference>
<dbReference type="Gene3D" id="3.40.190.10">
    <property type="entry name" value="Periplasmic binding protein-like II"/>
    <property type="match status" value="2"/>
</dbReference>
<evidence type="ECO:0000256" key="3">
    <source>
        <dbReference type="ARBA" id="ARBA00023125"/>
    </source>
</evidence>
<dbReference type="EMBL" id="JAUQTA010000002">
    <property type="protein sequence ID" value="MDO7869632.1"/>
    <property type="molecule type" value="Genomic_DNA"/>
</dbReference>
<evidence type="ECO:0000256" key="2">
    <source>
        <dbReference type="ARBA" id="ARBA00023015"/>
    </source>
</evidence>
<dbReference type="RefSeq" id="WP_305029024.1">
    <property type="nucleotide sequence ID" value="NZ_JAUQTA010000002.1"/>
</dbReference>
<feature type="domain" description="LysR substrate-binding" evidence="6">
    <location>
        <begin position="21"/>
        <end position="195"/>
    </location>
</feature>
<dbReference type="PANTHER" id="PTHR30346">
    <property type="entry name" value="TRANSCRIPTIONAL DUAL REGULATOR HCAR-RELATED"/>
    <property type="match status" value="1"/>
</dbReference>
<dbReference type="Proteomes" id="UP001233314">
    <property type="component" value="Unassembled WGS sequence"/>
</dbReference>
<keyword evidence="8" id="KW-1185">Reference proteome</keyword>
<evidence type="ECO:0000256" key="5">
    <source>
        <dbReference type="SAM" id="MobiDB-lite"/>
    </source>
</evidence>
<evidence type="ECO:0000256" key="1">
    <source>
        <dbReference type="ARBA" id="ARBA00009437"/>
    </source>
</evidence>
<dbReference type="InterPro" id="IPR005119">
    <property type="entry name" value="LysR_subst-bd"/>
</dbReference>
<gene>
    <name evidence="7" type="ORF">Q5722_14755</name>
</gene>
<sequence>MQEPIGPLAVAFVAGVSPDKWSKRWRERYPDAPLELRMVATGQQRAVLTDGTASISFVRLPVDRDGLHVIPLYEEVSVAVLSVEDDLSLEEQLTIGDLAGHQLVTDPADLPGWAEVATVERLPYPSMSAKDAVEVVSSGAGGVAVLPMSVARLHHRKDVVARELTDGPLHPVGIAWRREDEDPRIDTFIGIVRGRTADSSRGTPTPPTPKKKAAARPKQPAKKASAQKNASSGQAGRGGAGARRSTKGGAKGTAKRGRRR</sequence>
<feature type="compositionally biased region" description="Low complexity" evidence="5">
    <location>
        <begin position="222"/>
        <end position="234"/>
    </location>
</feature>